<keyword evidence="4" id="KW-0378">Hydrolase</keyword>
<feature type="region of interest" description="Disordered" evidence="6">
    <location>
        <begin position="1812"/>
        <end position="1831"/>
    </location>
</feature>
<dbReference type="InterPro" id="IPR038765">
    <property type="entry name" value="Papain-like_cys_pep_sf"/>
</dbReference>
<dbReference type="GO" id="GO:0008234">
    <property type="term" value="F:cysteine-type peptidase activity"/>
    <property type="evidence" value="ECO:0007669"/>
    <property type="project" value="UniProtKB-KW"/>
</dbReference>
<dbReference type="PANTHER" id="PTHR37813:SF1">
    <property type="entry name" value="FELS-2 PROPHAGE PROTEIN"/>
    <property type="match status" value="1"/>
</dbReference>
<feature type="compositionally biased region" description="Basic and acidic residues" evidence="6">
    <location>
        <begin position="129"/>
        <end position="139"/>
    </location>
</feature>
<feature type="region of interest" description="Disordered" evidence="6">
    <location>
        <begin position="97"/>
        <end position="139"/>
    </location>
</feature>
<organism evidence="8 9">
    <name type="scientific">Lactobacillus crispatus</name>
    <dbReference type="NCBI Taxonomy" id="47770"/>
    <lineage>
        <taxon>Bacteria</taxon>
        <taxon>Bacillati</taxon>
        <taxon>Bacillota</taxon>
        <taxon>Bacilli</taxon>
        <taxon>Lactobacillales</taxon>
        <taxon>Lactobacillaceae</taxon>
        <taxon>Lactobacillus</taxon>
    </lineage>
</organism>
<comment type="caution">
    <text evidence="8">The sequence shown here is derived from an EMBL/GenBank/DDBJ whole genome shotgun (WGS) entry which is preliminary data.</text>
</comment>
<dbReference type="Pfam" id="PF18013">
    <property type="entry name" value="Phage_lysozyme2"/>
    <property type="match status" value="1"/>
</dbReference>
<dbReference type="Gene3D" id="3.90.1720.10">
    <property type="entry name" value="endopeptidase domain like (from Nostoc punctiforme)"/>
    <property type="match status" value="1"/>
</dbReference>
<reference evidence="8 9" key="1">
    <citation type="submission" date="2019-09" db="EMBL/GenBank/DDBJ databases">
        <title>Investigation of probiotic properties of different lactic acid bacteria.</title>
        <authorList>
            <person name="Jaomanjaka F."/>
            <person name="Blanc P."/>
        </authorList>
    </citation>
    <scope>NUCLEOTIDE SEQUENCE [LARGE SCALE GENOMIC DNA]</scope>
    <source>
        <strain evidence="8 9">BIO6272</strain>
    </source>
</reference>
<dbReference type="EMBL" id="WBOB01000002">
    <property type="protein sequence ID" value="KAB1978268.1"/>
    <property type="molecule type" value="Genomic_DNA"/>
</dbReference>
<dbReference type="NCBIfam" id="TIGR01760">
    <property type="entry name" value="tape_meas_TP901"/>
    <property type="match status" value="1"/>
</dbReference>
<proteinExistence type="inferred from homology"/>
<feature type="compositionally biased region" description="Low complexity" evidence="6">
    <location>
        <begin position="1182"/>
        <end position="1192"/>
    </location>
</feature>
<dbReference type="Gene3D" id="1.10.530.10">
    <property type="match status" value="1"/>
</dbReference>
<dbReference type="SUPFAM" id="SSF54001">
    <property type="entry name" value="Cysteine proteinases"/>
    <property type="match status" value="1"/>
</dbReference>
<dbReference type="PROSITE" id="PS51935">
    <property type="entry name" value="NLPC_P60"/>
    <property type="match status" value="1"/>
</dbReference>
<dbReference type="Pfam" id="PF00877">
    <property type="entry name" value="NLPC_P60"/>
    <property type="match status" value="1"/>
</dbReference>
<dbReference type="Proteomes" id="UP000430323">
    <property type="component" value="Unassembled WGS sequence"/>
</dbReference>
<dbReference type="GO" id="GO:0006508">
    <property type="term" value="P:proteolysis"/>
    <property type="evidence" value="ECO:0007669"/>
    <property type="project" value="UniProtKB-KW"/>
</dbReference>
<evidence type="ECO:0000256" key="4">
    <source>
        <dbReference type="ARBA" id="ARBA00022801"/>
    </source>
</evidence>
<comment type="similarity">
    <text evidence="1">Belongs to the peptidase C40 family.</text>
</comment>
<name>A0A6A1Z8T3_9LACO</name>
<keyword evidence="3" id="KW-0645">Protease</keyword>
<sequence length="1867" mass="199447">MAGRHVGIDIGVHIDDAPFDKLDRRIDRTKANAEQLGRVMDHVKVPGSASEGFDKINRASGEATAKVKGLTDAYKQVGASSNIGRAKGELDNLSSKANKATVSADKLKQSMNRASEQSRAMGDMGGAFDKARTSSDRARNSIDKTAASSGKLKSGWEKLKGAGSALVQVGSSIAMAMVPVAAAFAKANDQAIKLADEYNVIKNLQETGGDSAKAARRSTNAIKAENRRLSLKYGVNQNELAAGSEQLLRRGYSGKQDLAAHKYFLQAARATNEDYNTIVASAAPMLEQFGYKARAGNSVRKMSKYTRDVLNKASYIADLTAGNVGGAGGFGESFKMMGSAAHSNGQSIDTVLGALGTLSNFGEEGSSAGTGMRQIITRLIKAPHSKSMSAALHDLGVDPNSLYTRNGHLKQLGTIFGMLNRASRGKKSNRVSADLQTLFGQTGFNDAQILMNHAGNLQQNVRDSKGAARSNYISRLSAKNMASLKNQMAKTKALANDMGMSFAKEIAPSLSRSLGFANKLLKAFLGMPGPVKKVSATILSVVGALGASKLASGFLKANFGIGNGKGLGAGIGRLIFGKKLANQPRDELGRFTGGQVREGGLINALKGNSFGGVFKLGRQSGLTGKALVGRRLLGGAVGVGTALDVGMQGFQAFKDRHNAAKRSQDIGGAVGTGAGAVVGGIFGGPLGAAIGAQAGKFMGRLGGKAVNSFTRGFQRKKPPKNFWSLENLGWSTKDALCKIGKWGGKVGKNIGSAIGKGKKWVGKNGKELALTAVSPMLGIPALLYKNNPKVKKWADGVGKTISTNWHNGVKGVGKWFHDMPSNLGRAGNGIKKWAGSIGPTIHKGWNRAITASHYFFKSLPKNTANFVKSTKRNMANFGRSVQRGFTGAYKKARGKVVAFGKWYGKTWNNIWKSVNSNRYAKAFKRGQFFQVAFKDMRSRWNGFSKWFRRGWNDFWNRAKKTAQADWNGTKRNWNNFWGAMPKRWNEFKKGFGRAWGSFWKGVGNTFKGVVKGIADIWNNTIGGIVKGWQSMQKNLGAFGKWASNSWKGTKNNVKAFGNDINYALGGSRHKYKYEKFDTHAAGGAITSSHAALVGEAGPELAYKAGSHARLLGANGPAITKVRAGEHILNAHDTRKVMAGGLGHGLVLDGYASGTTKLRQTSRNVTSSYKKITSDATKSLRNLTRSSNSSWSRIAKQTHKQTAKTRHDAVSDYTGMRRSVEKQMGNMHSGVITTANSTSKGFGKAMNRMHGYAKTAMGDTIDQLNRGIRGIDKVLSQFGGNGSVIKPVHFAQGSDANGRLLHNTIAMVNDDSANRQEAVVKRNGDLWIPRGSRRVIPMEAGDGVLNGVQTQQLAHSWGLQHFAKGSGVSHSELRKIASRGLSAPAKSFHDMYTSNIKVSGPNLQKGTVDLGKNASTHYGNPWSNAMWTVINNAIGGANGKGGSREAFLKYAESTFTGVPYLMRAASKTLSDCSGMVMQALRHFGINIGRTTVAMQESSGVQYLGKSLSKTLPGDLVIFGHGTGAAGHVGIIKNPRTGTMFNETPPHARVTRIADDKGMGYGYYRVRGLHNASQSKKHTQANKSLIALAKRELGSSAIKWIKDKLGDDFGSLGSFSIGGDLRDRARALAGGLKKLDPRATRNGIAAVLGNWNFESGGLNPGAVNSGGGASGLGQWLGGRLANLKAYARRHGTSWKNAGTQLSFAVKGEGSDSAILRSILEGHGSVASLANRFSAEWERGGYNAQHVQGAMQIRKALGFAKGGNHYGSGTFLVGENGPELISTDGKTHIDNADQTKKKLSDLFDEAIVKKPKPIKVHRPNNHTTPTINININGPISSTQDAHRVANIVRQEVAKVLENIGDEFGTDPTLY</sequence>
<feature type="compositionally biased region" description="Low complexity" evidence="6">
    <location>
        <begin position="1818"/>
        <end position="1831"/>
    </location>
</feature>
<evidence type="ECO:0000256" key="1">
    <source>
        <dbReference type="ARBA" id="ARBA00007074"/>
    </source>
</evidence>
<evidence type="ECO:0000256" key="2">
    <source>
        <dbReference type="ARBA" id="ARBA00022612"/>
    </source>
</evidence>
<dbReference type="InterPro" id="IPR041219">
    <property type="entry name" value="Phage_lysozyme2"/>
</dbReference>
<dbReference type="RefSeq" id="WP_151495035.1">
    <property type="nucleotide sequence ID" value="NZ_JBBOJP010000049.1"/>
</dbReference>
<evidence type="ECO:0000313" key="9">
    <source>
        <dbReference type="Proteomes" id="UP000430323"/>
    </source>
</evidence>
<gene>
    <name evidence="8" type="ORF">F8251_00775</name>
</gene>
<evidence type="ECO:0000256" key="6">
    <source>
        <dbReference type="SAM" id="MobiDB-lite"/>
    </source>
</evidence>
<feature type="compositionally biased region" description="Polar residues" evidence="6">
    <location>
        <begin position="109"/>
        <end position="118"/>
    </location>
</feature>
<feature type="domain" description="NlpC/P60" evidence="7">
    <location>
        <begin position="1440"/>
        <end position="1571"/>
    </location>
</feature>
<keyword evidence="2" id="KW-1188">Viral release from host cell</keyword>
<keyword evidence="5" id="KW-0788">Thiol protease</keyword>
<dbReference type="InterPro" id="IPR000064">
    <property type="entry name" value="NLP_P60_dom"/>
</dbReference>
<dbReference type="PANTHER" id="PTHR37813">
    <property type="entry name" value="FELS-2 PROPHAGE PROTEIN"/>
    <property type="match status" value="1"/>
</dbReference>
<evidence type="ECO:0000313" key="8">
    <source>
        <dbReference type="EMBL" id="KAB1978268.1"/>
    </source>
</evidence>
<evidence type="ECO:0000256" key="5">
    <source>
        <dbReference type="ARBA" id="ARBA00022807"/>
    </source>
</evidence>
<evidence type="ECO:0000259" key="7">
    <source>
        <dbReference type="PROSITE" id="PS51935"/>
    </source>
</evidence>
<feature type="region of interest" description="Disordered" evidence="6">
    <location>
        <begin position="1182"/>
        <end position="1211"/>
    </location>
</feature>
<accession>A0A6A1Z8T3</accession>
<dbReference type="Pfam" id="PF10145">
    <property type="entry name" value="PhageMin_Tail"/>
    <property type="match status" value="1"/>
</dbReference>
<protein>
    <submittedName>
        <fullName evidence="8">Phage tail tape measure protein</fullName>
    </submittedName>
</protein>
<dbReference type="InterPro" id="IPR010090">
    <property type="entry name" value="Phage_tape_meas"/>
</dbReference>
<evidence type="ECO:0000256" key="3">
    <source>
        <dbReference type="ARBA" id="ARBA00022670"/>
    </source>
</evidence>